<dbReference type="Gene3D" id="3.40.50.720">
    <property type="entry name" value="NAD(P)-binding Rossmann-like Domain"/>
    <property type="match status" value="1"/>
</dbReference>
<reference evidence="4 5" key="1">
    <citation type="submission" date="2019-11" db="EMBL/GenBank/DDBJ databases">
        <title>Draft genome of Amycolatopsis RM579.</title>
        <authorList>
            <person name="Duangmal K."/>
            <person name="Mingma R."/>
        </authorList>
    </citation>
    <scope>NUCLEOTIDE SEQUENCE [LARGE SCALE GENOMIC DNA]</scope>
    <source>
        <strain evidence="4 5">RM579</strain>
    </source>
</reference>
<gene>
    <name evidence="4" type="ORF">GKO32_06770</name>
</gene>
<evidence type="ECO:0000313" key="4">
    <source>
        <dbReference type="EMBL" id="MTD53688.1"/>
    </source>
</evidence>
<feature type="domain" description="GFO/IDH/MocA-like oxidoreductase" evidence="3">
    <location>
        <begin position="141"/>
        <end position="265"/>
    </location>
</feature>
<dbReference type="Gene3D" id="3.30.360.10">
    <property type="entry name" value="Dihydrodipicolinate Reductase, domain 2"/>
    <property type="match status" value="1"/>
</dbReference>
<name>A0A6N7YP78_9PSEU</name>
<dbReference type="GO" id="GO:0016491">
    <property type="term" value="F:oxidoreductase activity"/>
    <property type="evidence" value="ECO:0007669"/>
    <property type="project" value="UniProtKB-KW"/>
</dbReference>
<dbReference type="Pfam" id="PF22725">
    <property type="entry name" value="GFO_IDH_MocA_C3"/>
    <property type="match status" value="1"/>
</dbReference>
<keyword evidence="5" id="KW-1185">Reference proteome</keyword>
<sequence length="344" mass="38041">MQQVNTERTRIGIVGAGDIARKVNLPHLRAIPGVQLVAVCNARPESARQVAGEFGIPHVVDHWTSMVDRDDVDAIWIGTPPVMHAPIAIAALQQGKHVFCQARMAMDLAEARSMLAAARQHPELVTMLSAPPMGMKAGKLMRQLLNDGYVGEPYHFRLVADSDMFADPDAPAHWRQRRELVGMNVLTVGIYGEILQRWFGSPVRLHARSKVYVPDRDGYAVQVPDVVQVTGEWGDGVLGVLEWSGVSLFAPDSTLTLYGRDGTLEYNFTRDQVRGARRGDDEFRTFELPADLETPWTVEHDFVTAVRAGGRPEPSFETGVAYMEFTEAVHRSALTGIEILLPLP</sequence>
<dbReference type="Proteomes" id="UP000440096">
    <property type="component" value="Unassembled WGS sequence"/>
</dbReference>
<evidence type="ECO:0000259" key="3">
    <source>
        <dbReference type="Pfam" id="PF22725"/>
    </source>
</evidence>
<evidence type="ECO:0000313" key="5">
    <source>
        <dbReference type="Proteomes" id="UP000440096"/>
    </source>
</evidence>
<dbReference type="InterPro" id="IPR036291">
    <property type="entry name" value="NAD(P)-bd_dom_sf"/>
</dbReference>
<dbReference type="PANTHER" id="PTHR43818:SF11">
    <property type="entry name" value="BCDNA.GH03377"/>
    <property type="match status" value="1"/>
</dbReference>
<dbReference type="GO" id="GO:0000166">
    <property type="term" value="F:nucleotide binding"/>
    <property type="evidence" value="ECO:0007669"/>
    <property type="project" value="InterPro"/>
</dbReference>
<protein>
    <submittedName>
        <fullName evidence="4">Gfo/Idh/MocA family oxidoreductase</fullName>
    </submittedName>
</protein>
<feature type="domain" description="Gfo/Idh/MocA-like oxidoreductase N-terminal" evidence="2">
    <location>
        <begin position="10"/>
        <end position="126"/>
    </location>
</feature>
<dbReference type="InterPro" id="IPR000683">
    <property type="entry name" value="Gfo/Idh/MocA-like_OxRdtase_N"/>
</dbReference>
<dbReference type="InterPro" id="IPR055170">
    <property type="entry name" value="GFO_IDH_MocA-like_dom"/>
</dbReference>
<evidence type="ECO:0000256" key="1">
    <source>
        <dbReference type="ARBA" id="ARBA00023002"/>
    </source>
</evidence>
<dbReference type="Pfam" id="PF01408">
    <property type="entry name" value="GFO_IDH_MocA"/>
    <property type="match status" value="1"/>
</dbReference>
<dbReference type="SUPFAM" id="SSF51735">
    <property type="entry name" value="NAD(P)-binding Rossmann-fold domains"/>
    <property type="match status" value="1"/>
</dbReference>
<dbReference type="SUPFAM" id="SSF55347">
    <property type="entry name" value="Glyceraldehyde-3-phosphate dehydrogenase-like, C-terminal domain"/>
    <property type="match status" value="1"/>
</dbReference>
<proteinExistence type="predicted"/>
<evidence type="ECO:0000259" key="2">
    <source>
        <dbReference type="Pfam" id="PF01408"/>
    </source>
</evidence>
<dbReference type="AlphaFoldDB" id="A0A6N7YP78"/>
<comment type="caution">
    <text evidence="4">The sequence shown here is derived from an EMBL/GenBank/DDBJ whole genome shotgun (WGS) entry which is preliminary data.</text>
</comment>
<dbReference type="EMBL" id="WMBA01000007">
    <property type="protein sequence ID" value="MTD53688.1"/>
    <property type="molecule type" value="Genomic_DNA"/>
</dbReference>
<organism evidence="4 5">
    <name type="scientific">Amycolatopsis pithecellobii</name>
    <dbReference type="NCBI Taxonomy" id="664692"/>
    <lineage>
        <taxon>Bacteria</taxon>
        <taxon>Bacillati</taxon>
        <taxon>Actinomycetota</taxon>
        <taxon>Actinomycetes</taxon>
        <taxon>Pseudonocardiales</taxon>
        <taxon>Pseudonocardiaceae</taxon>
        <taxon>Amycolatopsis</taxon>
    </lineage>
</organism>
<dbReference type="InterPro" id="IPR050463">
    <property type="entry name" value="Gfo/Idh/MocA_oxidrdct_glycsds"/>
</dbReference>
<accession>A0A6N7YP78</accession>
<keyword evidence="1" id="KW-0560">Oxidoreductase</keyword>
<dbReference type="PANTHER" id="PTHR43818">
    <property type="entry name" value="BCDNA.GH03377"/>
    <property type="match status" value="1"/>
</dbReference>